<dbReference type="Proteomes" id="UP000011645">
    <property type="component" value="Unassembled WGS sequence"/>
</dbReference>
<dbReference type="AlphaFoldDB" id="L9VAL7"/>
<proteinExistence type="predicted"/>
<comment type="caution">
    <text evidence="2">The sequence shown here is derived from an EMBL/GenBank/DDBJ whole genome shotgun (WGS) entry which is preliminary data.</text>
</comment>
<evidence type="ECO:0000313" key="2">
    <source>
        <dbReference type="EMBL" id="ELY34280.1"/>
    </source>
</evidence>
<sequence>MRSCPECQAGWDDGSETEETDSERNLTFRMSEFETETDSDAEGTRAPAESTSETAEGASRFGRVGRAVSGLF</sequence>
<evidence type="ECO:0000313" key="3">
    <source>
        <dbReference type="Proteomes" id="UP000011645"/>
    </source>
</evidence>
<keyword evidence="3" id="KW-1185">Reference proteome</keyword>
<name>L9VAL7_HALJB</name>
<accession>L9VAL7</accession>
<dbReference type="EMBL" id="AOHV01000042">
    <property type="protein sequence ID" value="ELY34280.1"/>
    <property type="molecule type" value="Genomic_DNA"/>
</dbReference>
<dbReference type="PATRIC" id="fig|795797.19.peg.3414"/>
<evidence type="ECO:0000256" key="1">
    <source>
        <dbReference type="SAM" id="MobiDB-lite"/>
    </source>
</evidence>
<gene>
    <name evidence="2" type="ORF">C497_17922</name>
</gene>
<organism evidence="2 3">
    <name type="scientific">Halalkalicoccus jeotgali (strain DSM 18796 / CECT 7217 / JCM 14584 / KCTC 4019 / B3)</name>
    <dbReference type="NCBI Taxonomy" id="795797"/>
    <lineage>
        <taxon>Archaea</taxon>
        <taxon>Methanobacteriati</taxon>
        <taxon>Methanobacteriota</taxon>
        <taxon>Stenosarchaea group</taxon>
        <taxon>Halobacteria</taxon>
        <taxon>Halobacteriales</taxon>
        <taxon>Halococcaceae</taxon>
        <taxon>Halalkalicoccus</taxon>
    </lineage>
</organism>
<reference evidence="2 3" key="1">
    <citation type="journal article" date="2014" name="PLoS Genet.">
        <title>Phylogenetically driven sequencing of extremely halophilic archaea reveals strategies for static and dynamic osmo-response.</title>
        <authorList>
            <person name="Becker E.A."/>
            <person name="Seitzer P.M."/>
            <person name="Tritt A."/>
            <person name="Larsen D."/>
            <person name="Krusor M."/>
            <person name="Yao A.I."/>
            <person name="Wu D."/>
            <person name="Madern D."/>
            <person name="Eisen J.A."/>
            <person name="Darling A.E."/>
            <person name="Facciotti M.T."/>
        </authorList>
    </citation>
    <scope>NUCLEOTIDE SEQUENCE [LARGE SCALE GENOMIC DNA]</scope>
    <source>
        <strain evidence="3">DSM 18796 / CECT 7217 / JCM 14584 / KCTC 4019 / B3</strain>
    </source>
</reference>
<protein>
    <submittedName>
        <fullName evidence="2">Uncharacterized protein</fullName>
    </submittedName>
</protein>
<feature type="region of interest" description="Disordered" evidence="1">
    <location>
        <begin position="1"/>
        <end position="61"/>
    </location>
</feature>